<dbReference type="EMBL" id="JAASQJ010000003">
    <property type="protein sequence ID" value="NIJ53854.1"/>
    <property type="molecule type" value="Genomic_DNA"/>
</dbReference>
<protein>
    <submittedName>
        <fullName evidence="1">Uncharacterized protein</fullName>
    </submittedName>
</protein>
<dbReference type="SUPFAM" id="SSF53448">
    <property type="entry name" value="Nucleotide-diphospho-sugar transferases"/>
    <property type="match status" value="1"/>
</dbReference>
<dbReference type="InterPro" id="IPR029044">
    <property type="entry name" value="Nucleotide-diphossugar_trans"/>
</dbReference>
<keyword evidence="2" id="KW-1185">Reference proteome</keyword>
<organism evidence="1 2">
    <name type="scientific">Dyadobacter arcticus</name>
    <dbReference type="NCBI Taxonomy" id="1078754"/>
    <lineage>
        <taxon>Bacteria</taxon>
        <taxon>Pseudomonadati</taxon>
        <taxon>Bacteroidota</taxon>
        <taxon>Cytophagia</taxon>
        <taxon>Cytophagales</taxon>
        <taxon>Spirosomataceae</taxon>
        <taxon>Dyadobacter</taxon>
    </lineage>
</organism>
<comment type="caution">
    <text evidence="1">The sequence shown here is derived from an EMBL/GenBank/DDBJ whole genome shotgun (WGS) entry which is preliminary data.</text>
</comment>
<name>A0ABX0ULH9_9BACT</name>
<evidence type="ECO:0000313" key="1">
    <source>
        <dbReference type="EMBL" id="NIJ53854.1"/>
    </source>
</evidence>
<accession>A0ABX0ULH9</accession>
<dbReference type="Gene3D" id="3.90.550.10">
    <property type="entry name" value="Spore Coat Polysaccharide Biosynthesis Protein SpsA, Chain A"/>
    <property type="match status" value="1"/>
</dbReference>
<proteinExistence type="predicted"/>
<evidence type="ECO:0000313" key="2">
    <source>
        <dbReference type="Proteomes" id="UP001179181"/>
    </source>
</evidence>
<sequence length="316" mass="37217">MDKKLFDIPILLITFNKPEITCHVFEQIRKIKPSKLFLFSDAPATEDSHEAELVETCRYLLDDSQINWPCKVERWFPETKIGNAIGIPSAITWAFETCDKLIILEDDCLPHPTFFAFCKFMLDKYESNDRVMHISGTHRHEKSKINHADHFFSRVGNLCGWATWKRAWNKYDFWMELLPEMKSEKKIQKIFGDAEVAKYWHDRFDTVYEEKKKHTWEYQWQYTLFQNDGLAVVPNVNLVSNIGIDDNESEQLQNSYNFNETKAWKNLNTDATLSIDNAYEIHYAQRVFYKKKTFGARIVDKVRRILTAVFSLGASL</sequence>
<dbReference type="Proteomes" id="UP001179181">
    <property type="component" value="Unassembled WGS sequence"/>
</dbReference>
<reference evidence="1 2" key="1">
    <citation type="submission" date="2020-03" db="EMBL/GenBank/DDBJ databases">
        <title>Genomic Encyclopedia of Type Strains, Phase IV (KMG-IV): sequencing the most valuable type-strain genomes for metagenomic binning, comparative biology and taxonomic classification.</title>
        <authorList>
            <person name="Goeker M."/>
        </authorList>
    </citation>
    <scope>NUCLEOTIDE SEQUENCE [LARGE SCALE GENOMIC DNA]</scope>
    <source>
        <strain evidence="1 2">DSM 102865</strain>
    </source>
</reference>
<dbReference type="RefSeq" id="WP_167271421.1">
    <property type="nucleotide sequence ID" value="NZ_JAASQJ010000003.1"/>
</dbReference>
<gene>
    <name evidence="1" type="ORF">FHS68_003036</name>
</gene>